<dbReference type="AlphaFoldDB" id="A0A433Q859"/>
<reference evidence="1 2" key="1">
    <citation type="journal article" date="2018" name="New Phytol.">
        <title>Phylogenomics of Endogonaceae and evolution of mycorrhizas within Mucoromycota.</title>
        <authorList>
            <person name="Chang Y."/>
            <person name="Desiro A."/>
            <person name="Na H."/>
            <person name="Sandor L."/>
            <person name="Lipzen A."/>
            <person name="Clum A."/>
            <person name="Barry K."/>
            <person name="Grigoriev I.V."/>
            <person name="Martin F.M."/>
            <person name="Stajich J.E."/>
            <person name="Smith M.E."/>
            <person name="Bonito G."/>
            <person name="Spatafora J.W."/>
        </authorList>
    </citation>
    <scope>NUCLEOTIDE SEQUENCE [LARGE SCALE GENOMIC DNA]</scope>
    <source>
        <strain evidence="1 2">AD002</strain>
    </source>
</reference>
<proteinExistence type="predicted"/>
<protein>
    <submittedName>
        <fullName evidence="1">Uncharacterized protein</fullName>
    </submittedName>
</protein>
<dbReference type="EMBL" id="RBNJ01011587">
    <property type="protein sequence ID" value="RUS25956.1"/>
    <property type="molecule type" value="Genomic_DNA"/>
</dbReference>
<name>A0A433Q859_9FUNG</name>
<comment type="caution">
    <text evidence="1">The sequence shown here is derived from an EMBL/GenBank/DDBJ whole genome shotgun (WGS) entry which is preliminary data.</text>
</comment>
<keyword evidence="2" id="KW-1185">Reference proteome</keyword>
<evidence type="ECO:0000313" key="2">
    <source>
        <dbReference type="Proteomes" id="UP000274822"/>
    </source>
</evidence>
<sequence length="73" mass="8426">MLKNCCFCIDLRTATLILSICGTVRLFDLASPFPNTRTWVRFIVADSHSHLSAFRYIAQPLLWRLLHVHPPKC</sequence>
<organism evidence="1 2">
    <name type="scientific">Jimgerdemannia flammicorona</name>
    <dbReference type="NCBI Taxonomy" id="994334"/>
    <lineage>
        <taxon>Eukaryota</taxon>
        <taxon>Fungi</taxon>
        <taxon>Fungi incertae sedis</taxon>
        <taxon>Mucoromycota</taxon>
        <taxon>Mucoromycotina</taxon>
        <taxon>Endogonomycetes</taxon>
        <taxon>Endogonales</taxon>
        <taxon>Endogonaceae</taxon>
        <taxon>Jimgerdemannia</taxon>
    </lineage>
</organism>
<dbReference type="Proteomes" id="UP000274822">
    <property type="component" value="Unassembled WGS sequence"/>
</dbReference>
<evidence type="ECO:0000313" key="1">
    <source>
        <dbReference type="EMBL" id="RUS25956.1"/>
    </source>
</evidence>
<accession>A0A433Q859</accession>
<gene>
    <name evidence="1" type="ORF">BC938DRAFT_471417</name>
</gene>